<evidence type="ECO:0000313" key="2">
    <source>
        <dbReference type="Proteomes" id="UP000480222"/>
    </source>
</evidence>
<sequence>MPKITGKLETITRTPSAVREVWLRPPSTRPGATGLIVDEPVRVIVDESGEFTADIAPGAGVLLLIGPAGMTREAIPLLVREGTKTLRQAVEEAKDFTPDVHDRLAELANETAENLEAARSLRADTDSAAQKMREAAQALESSVKKTVKESTEGIKTGAAEVLSHIQEFQKAAKQSEDNAAKAAVGAEGSKEQAVVSASNAATSEGKAQAALEGLQAKLEAWKPQAEQLEKWKPQYLWLKENAASGFAKIAELMQDAAAGVRGELAGLVEQAKTAQATAGQHSLKAQAAAKEAESTSTRVVDAAIVKLKGNAPAMLDTLEELAERVKTGGTLETEIIQKMSKMADLETVKKLVARLDGLTIAGVQGLSAALADKAAARHKHGTTDVTGLDTELAGLKGDLEGKAPRQHGHSQRDISGLEEKLSAFDSGLRQKLDTSDFPTRLSQDAAFSTMQSKVTSVESRVSTAESSLSSMQSTTSSTSRSLEEVQQALSDKVNRNEITDMARKSDVQQLQATVNAAPKIKVVSQMPTHPDSQTIYLVR</sequence>
<organism evidence="1 2">
    <name type="scientific">Corynebacterium diphtheriae</name>
    <dbReference type="NCBI Taxonomy" id="1717"/>
    <lineage>
        <taxon>Bacteria</taxon>
        <taxon>Bacillati</taxon>
        <taxon>Actinomycetota</taxon>
        <taxon>Actinomycetes</taxon>
        <taxon>Mycobacteriales</taxon>
        <taxon>Corynebacteriaceae</taxon>
        <taxon>Corynebacterium</taxon>
    </lineage>
</organism>
<comment type="caution">
    <text evidence="1">The sequence shown here is derived from an EMBL/GenBank/DDBJ whole genome shotgun (WGS) entry which is preliminary data.</text>
</comment>
<protein>
    <submittedName>
        <fullName evidence="1">Uncharacterized protein</fullName>
    </submittedName>
</protein>
<dbReference type="EMBL" id="CADDAV010000010">
    <property type="protein sequence ID" value="CAB0594588.1"/>
    <property type="molecule type" value="Genomic_DNA"/>
</dbReference>
<evidence type="ECO:0000313" key="1">
    <source>
        <dbReference type="EMBL" id="CAB0594588.1"/>
    </source>
</evidence>
<proteinExistence type="predicted"/>
<reference evidence="1 2" key="1">
    <citation type="submission" date="2020-02" db="EMBL/GenBank/DDBJ databases">
        <authorList>
            <person name="Brisse S."/>
        </authorList>
    </citation>
    <scope>NUCLEOTIDE SEQUENCE [LARGE SCALE GENOMIC DNA]</scope>
    <source>
        <strain evidence="1">CIP107547</strain>
    </source>
</reference>
<dbReference type="RefSeq" id="WP_088263240.1">
    <property type="nucleotide sequence ID" value="NZ_MSIH01000003.1"/>
</dbReference>
<name>A0A811G400_CORDP</name>
<dbReference type="Proteomes" id="UP000480222">
    <property type="component" value="Unassembled WGS sequence"/>
</dbReference>
<accession>A0A811G400</accession>
<dbReference type="AlphaFoldDB" id="A0A811G400"/>
<dbReference type="Gene3D" id="1.20.120.20">
    <property type="entry name" value="Apolipoprotein"/>
    <property type="match status" value="1"/>
</dbReference>
<gene>
    <name evidence="1" type="ORF">CIP107547_00928</name>
</gene>